<accession>A0A9W9Y9I0</accession>
<proteinExistence type="predicted"/>
<protein>
    <submittedName>
        <fullName evidence="1">Uncharacterized protein</fullName>
    </submittedName>
</protein>
<sequence length="60" mass="7295">TMKQWTEQIPVRVRKVNRKPKKRMTGECKNCVKRWSEIVKRRYVKCNNAREGKTTNREES</sequence>
<comment type="caution">
    <text evidence="1">The sequence shown here is derived from an EMBL/GenBank/DDBJ whole genome shotgun (WGS) entry which is preliminary data.</text>
</comment>
<keyword evidence="2" id="KW-1185">Reference proteome</keyword>
<dbReference type="AlphaFoldDB" id="A0A9W9Y9I0"/>
<evidence type="ECO:0000313" key="1">
    <source>
        <dbReference type="EMBL" id="KAJ7326046.1"/>
    </source>
</evidence>
<dbReference type="EMBL" id="MU827805">
    <property type="protein sequence ID" value="KAJ7326046.1"/>
    <property type="molecule type" value="Genomic_DNA"/>
</dbReference>
<name>A0A9W9Y9I0_9CNID</name>
<organism evidence="1 2">
    <name type="scientific">Desmophyllum pertusum</name>
    <dbReference type="NCBI Taxonomy" id="174260"/>
    <lineage>
        <taxon>Eukaryota</taxon>
        <taxon>Metazoa</taxon>
        <taxon>Cnidaria</taxon>
        <taxon>Anthozoa</taxon>
        <taxon>Hexacorallia</taxon>
        <taxon>Scleractinia</taxon>
        <taxon>Caryophylliina</taxon>
        <taxon>Caryophylliidae</taxon>
        <taxon>Desmophyllum</taxon>
    </lineage>
</organism>
<dbReference type="Proteomes" id="UP001163046">
    <property type="component" value="Unassembled WGS sequence"/>
</dbReference>
<feature type="non-terminal residue" evidence="1">
    <location>
        <position position="1"/>
    </location>
</feature>
<evidence type="ECO:0000313" key="2">
    <source>
        <dbReference type="Proteomes" id="UP001163046"/>
    </source>
</evidence>
<reference evidence="1" key="1">
    <citation type="submission" date="2023-01" db="EMBL/GenBank/DDBJ databases">
        <title>Genome assembly of the deep-sea coral Lophelia pertusa.</title>
        <authorList>
            <person name="Herrera S."/>
            <person name="Cordes E."/>
        </authorList>
    </citation>
    <scope>NUCLEOTIDE SEQUENCE</scope>
    <source>
        <strain evidence="1">USNM1676648</strain>
        <tissue evidence="1">Polyp</tissue>
    </source>
</reference>
<gene>
    <name evidence="1" type="ORF">OS493_028770</name>
</gene>